<dbReference type="InterPro" id="IPR000725">
    <property type="entry name" value="Olfact_rcpt"/>
</dbReference>
<dbReference type="GeneID" id="110144569"/>
<keyword evidence="10" id="KW-0552">Olfaction</keyword>
<keyword evidence="12" id="KW-1185">Reference proteome</keyword>
<gene>
    <name evidence="13" type="primary">LOC110144569</name>
</gene>
<feature type="transmembrane region" description="Helical" evidence="10">
    <location>
        <begin position="273"/>
        <end position="292"/>
    </location>
</feature>
<keyword evidence="10" id="KW-0716">Sensory transduction</keyword>
<proteinExistence type="inferred from homology"/>
<reference evidence="13" key="2">
    <citation type="submission" date="2025-08" db="UniProtKB">
        <authorList>
            <consortium name="RefSeq"/>
        </authorList>
    </citation>
    <scope>IDENTIFICATION</scope>
    <source>
        <tissue evidence="13">Tongue muscle</tissue>
    </source>
</reference>
<keyword evidence="8 9" id="KW-0807">Transducer</keyword>
<dbReference type="SUPFAM" id="SSF81321">
    <property type="entry name" value="Family A G protein-coupled receptor-like"/>
    <property type="match status" value="1"/>
</dbReference>
<dbReference type="RefSeq" id="XP_020760170.2">
    <property type="nucleotide sequence ID" value="XM_020904511.2"/>
</dbReference>
<evidence type="ECO:0000313" key="12">
    <source>
        <dbReference type="Proteomes" id="UP001652640"/>
    </source>
</evidence>
<dbReference type="PRINTS" id="PR00245">
    <property type="entry name" value="OLFACTORYR"/>
</dbReference>
<comment type="similarity">
    <text evidence="9">Belongs to the G-protein coupled receptor 1 family.</text>
</comment>
<evidence type="ECO:0000256" key="3">
    <source>
        <dbReference type="ARBA" id="ARBA00022692"/>
    </source>
</evidence>
<dbReference type="PROSITE" id="PS00237">
    <property type="entry name" value="G_PROTEIN_RECEP_F1_1"/>
    <property type="match status" value="1"/>
</dbReference>
<feature type="transmembrane region" description="Helical" evidence="10">
    <location>
        <begin position="141"/>
        <end position="168"/>
    </location>
</feature>
<evidence type="ECO:0000256" key="4">
    <source>
        <dbReference type="ARBA" id="ARBA00022989"/>
    </source>
</evidence>
<protein>
    <recommendedName>
        <fullName evidence="10">Olfactory receptor</fullName>
    </recommendedName>
</protein>
<dbReference type="GO" id="GO:0004930">
    <property type="term" value="F:G protein-coupled receptor activity"/>
    <property type="evidence" value="ECO:0007669"/>
    <property type="project" value="UniProtKB-KW"/>
</dbReference>
<dbReference type="GO" id="GO:0004984">
    <property type="term" value="F:olfactory receptor activity"/>
    <property type="evidence" value="ECO:0007669"/>
    <property type="project" value="InterPro"/>
</dbReference>
<dbReference type="GO" id="GO:0005886">
    <property type="term" value="C:plasma membrane"/>
    <property type="evidence" value="ECO:0007669"/>
    <property type="project" value="UniProtKB-SubCell"/>
</dbReference>
<evidence type="ECO:0000256" key="1">
    <source>
        <dbReference type="ARBA" id="ARBA00003929"/>
    </source>
</evidence>
<dbReference type="AlphaFoldDB" id="A0A6J0YEI8"/>
<dbReference type="InterPro" id="IPR000276">
    <property type="entry name" value="GPCR_Rhodpsn"/>
</dbReference>
<keyword evidence="4 10" id="KW-1133">Transmembrane helix</keyword>
<evidence type="ECO:0000313" key="13">
    <source>
        <dbReference type="RefSeq" id="XP_020760170.2"/>
    </source>
</evidence>
<accession>A0A6J0YEI8</accession>
<dbReference type="InterPro" id="IPR017452">
    <property type="entry name" value="GPCR_Rhodpsn_7TM"/>
</dbReference>
<dbReference type="InParanoid" id="A0A6J0YEI8"/>
<evidence type="ECO:0000256" key="8">
    <source>
        <dbReference type="ARBA" id="ARBA00023224"/>
    </source>
</evidence>
<keyword evidence="3 9" id="KW-0812">Transmembrane</keyword>
<feature type="transmembrane region" description="Helical" evidence="10">
    <location>
        <begin position="207"/>
        <end position="226"/>
    </location>
</feature>
<feature type="domain" description="G-protein coupled receptors family 1 profile" evidence="11">
    <location>
        <begin position="41"/>
        <end position="290"/>
    </location>
</feature>
<organism evidence="12 13">
    <name type="scientific">Odocoileus virginianus</name>
    <name type="common">White-tailed deer</name>
    <dbReference type="NCBI Taxonomy" id="9874"/>
    <lineage>
        <taxon>Eukaryota</taxon>
        <taxon>Metazoa</taxon>
        <taxon>Chordata</taxon>
        <taxon>Craniata</taxon>
        <taxon>Vertebrata</taxon>
        <taxon>Euteleostomi</taxon>
        <taxon>Mammalia</taxon>
        <taxon>Eutheria</taxon>
        <taxon>Laurasiatheria</taxon>
        <taxon>Artiodactyla</taxon>
        <taxon>Ruminantia</taxon>
        <taxon>Pecora</taxon>
        <taxon>Cervidae</taxon>
        <taxon>Odocoileinae</taxon>
        <taxon>Odocoileus</taxon>
    </lineage>
</organism>
<dbReference type="OrthoDB" id="9654221at2759"/>
<dbReference type="KEGG" id="ovr:110144569"/>
<dbReference type="Gene3D" id="1.20.1070.10">
    <property type="entry name" value="Rhodopsin 7-helix transmembrane proteins"/>
    <property type="match status" value="1"/>
</dbReference>
<feature type="transmembrane region" description="Helical" evidence="10">
    <location>
        <begin position="25"/>
        <end position="48"/>
    </location>
</feature>
<dbReference type="PROSITE" id="PS50262">
    <property type="entry name" value="G_PROTEIN_RECEP_F1_2"/>
    <property type="match status" value="1"/>
</dbReference>
<sequence>MANGNFSRVTEFILTGVSEHPDLQIPLFFVFLVIYGLTVTGNLSIITLTSVDSRLQTPMYFFLRHLAIVNLGNSTVIAPKMLVNFLVKKHTTSFYECAAQLGGFLVFIVAEIFMLAVMAYDRYVAICNPLLYMAVVSRRVCFLLVSLTYLYSFSTAIVVSCCVFSMAYCSCNVINHFYCDTVPLISLSCSDTSLPETVVFISASTNLMFSITVVVASYFNIILSILRIRSSEGRKRAFSTCTSHMTAVSVFYGTLLFMYLQPRNNHSLDIDKMASVFYTLVIPMLNPMIYSLRNKDVKAALRKFLTN</sequence>
<keyword evidence="5 9" id="KW-0297">G-protein coupled receptor</keyword>
<evidence type="ECO:0000256" key="2">
    <source>
        <dbReference type="ARBA" id="ARBA00004141"/>
    </source>
</evidence>
<keyword evidence="7 9" id="KW-0675">Receptor</keyword>
<evidence type="ECO:0000256" key="7">
    <source>
        <dbReference type="ARBA" id="ARBA00023170"/>
    </source>
</evidence>
<feature type="transmembrane region" description="Helical" evidence="10">
    <location>
        <begin position="98"/>
        <end position="120"/>
    </location>
</feature>
<evidence type="ECO:0000256" key="6">
    <source>
        <dbReference type="ARBA" id="ARBA00023136"/>
    </source>
</evidence>
<evidence type="ECO:0000256" key="9">
    <source>
        <dbReference type="RuleBase" id="RU000688"/>
    </source>
</evidence>
<dbReference type="PANTHER" id="PTHR48018">
    <property type="entry name" value="OLFACTORY RECEPTOR"/>
    <property type="match status" value="1"/>
</dbReference>
<name>A0A6J0YEI8_ODOVR</name>
<dbReference type="PRINTS" id="PR00237">
    <property type="entry name" value="GPCRRHODOPSN"/>
</dbReference>
<feature type="transmembrane region" description="Helical" evidence="10">
    <location>
        <begin position="238"/>
        <end position="261"/>
    </location>
</feature>
<reference evidence="12" key="1">
    <citation type="journal article" date="2022" name="J. Hered.">
        <title>A De Novo Chromosome-Level Genome Assembly of the White-Tailed Deer, Odocoileus Virginianus.</title>
        <authorList>
            <person name="London E.W."/>
            <person name="Roca A.L."/>
            <person name="Novakofski J.E."/>
            <person name="Mateus-Pinilla N.E."/>
        </authorList>
    </citation>
    <scope>NUCLEOTIDE SEQUENCE [LARGE SCALE GENOMIC DNA]</scope>
</reference>
<dbReference type="Pfam" id="PF13853">
    <property type="entry name" value="7tm_4"/>
    <property type="match status" value="1"/>
</dbReference>
<dbReference type="Proteomes" id="UP001652640">
    <property type="component" value="Chromosome 10"/>
</dbReference>
<comment type="function">
    <text evidence="1">Putative odorant or sperm cell receptor.</text>
</comment>
<evidence type="ECO:0000256" key="10">
    <source>
        <dbReference type="RuleBase" id="RU363047"/>
    </source>
</evidence>
<evidence type="ECO:0000259" key="11">
    <source>
        <dbReference type="PROSITE" id="PS50262"/>
    </source>
</evidence>
<evidence type="ECO:0000256" key="5">
    <source>
        <dbReference type="ARBA" id="ARBA00023040"/>
    </source>
</evidence>
<comment type="subcellular location">
    <subcellularLocation>
        <location evidence="10">Cell membrane</location>
        <topology evidence="10">Multi-pass membrane protein</topology>
    </subcellularLocation>
    <subcellularLocation>
        <location evidence="2">Membrane</location>
        <topology evidence="2">Multi-pass membrane protein</topology>
    </subcellularLocation>
</comment>
<keyword evidence="10" id="KW-1003">Cell membrane</keyword>
<keyword evidence="6 10" id="KW-0472">Membrane</keyword>
<feature type="transmembrane region" description="Helical" evidence="10">
    <location>
        <begin position="60"/>
        <end position="78"/>
    </location>
</feature>